<gene>
    <name evidence="2" type="ORF">GCM10009744_10270</name>
</gene>
<sequence length="83" mass="8961">MHQLVESRETHVRLELHTGGPQHPGSLCRRPGRSGIQEHRLADARVSGQEQTTAADSGGGDEAAKLFEFSVATEQSRGRSPSL</sequence>
<accession>A0ABP4QW54</accession>
<name>A0ABP4QW54_9ACTN</name>
<dbReference type="Proteomes" id="UP001501319">
    <property type="component" value="Unassembled WGS sequence"/>
</dbReference>
<organism evidence="2 3">
    <name type="scientific">Kribbella alba</name>
    <dbReference type="NCBI Taxonomy" id="190197"/>
    <lineage>
        <taxon>Bacteria</taxon>
        <taxon>Bacillati</taxon>
        <taxon>Actinomycetota</taxon>
        <taxon>Actinomycetes</taxon>
        <taxon>Propionibacteriales</taxon>
        <taxon>Kribbellaceae</taxon>
        <taxon>Kribbella</taxon>
    </lineage>
</organism>
<evidence type="ECO:0000313" key="2">
    <source>
        <dbReference type="EMBL" id="GAA1624657.1"/>
    </source>
</evidence>
<evidence type="ECO:0000256" key="1">
    <source>
        <dbReference type="SAM" id="MobiDB-lite"/>
    </source>
</evidence>
<feature type="compositionally biased region" description="Basic and acidic residues" evidence="1">
    <location>
        <begin position="1"/>
        <end position="16"/>
    </location>
</feature>
<comment type="caution">
    <text evidence="2">The sequence shown here is derived from an EMBL/GenBank/DDBJ whole genome shotgun (WGS) entry which is preliminary data.</text>
</comment>
<feature type="region of interest" description="Disordered" evidence="1">
    <location>
        <begin position="1"/>
        <end position="62"/>
    </location>
</feature>
<evidence type="ECO:0000313" key="3">
    <source>
        <dbReference type="Proteomes" id="UP001501319"/>
    </source>
</evidence>
<protein>
    <submittedName>
        <fullName evidence="2">Uncharacterized protein</fullName>
    </submittedName>
</protein>
<keyword evidence="3" id="KW-1185">Reference proteome</keyword>
<reference evidence="3" key="1">
    <citation type="journal article" date="2019" name="Int. J. Syst. Evol. Microbiol.">
        <title>The Global Catalogue of Microorganisms (GCM) 10K type strain sequencing project: providing services to taxonomists for standard genome sequencing and annotation.</title>
        <authorList>
            <consortium name="The Broad Institute Genomics Platform"/>
            <consortium name="The Broad Institute Genome Sequencing Center for Infectious Disease"/>
            <person name="Wu L."/>
            <person name="Ma J."/>
        </authorList>
    </citation>
    <scope>NUCLEOTIDE SEQUENCE [LARGE SCALE GENOMIC DNA]</scope>
    <source>
        <strain evidence="3">JCM 14306</strain>
    </source>
</reference>
<dbReference type="EMBL" id="BAAANE010000003">
    <property type="protein sequence ID" value="GAA1624657.1"/>
    <property type="molecule type" value="Genomic_DNA"/>
</dbReference>
<proteinExistence type="predicted"/>